<dbReference type="eggNOG" id="ENOG5031GXZ">
    <property type="taxonomic scope" value="Bacteria"/>
</dbReference>
<organism evidence="4 9">
    <name type="scientific">Pseudomonas aeruginosa</name>
    <dbReference type="NCBI Taxonomy" id="287"/>
    <lineage>
        <taxon>Bacteria</taxon>
        <taxon>Pseudomonadati</taxon>
        <taxon>Pseudomonadota</taxon>
        <taxon>Gammaproteobacteria</taxon>
        <taxon>Pseudomonadales</taxon>
        <taxon>Pseudomonadaceae</taxon>
        <taxon>Pseudomonas</taxon>
    </lineage>
</organism>
<reference evidence="5 10" key="6">
    <citation type="submission" date="2018-07" db="EMBL/GenBank/DDBJ databases">
        <title>Mechanisms of high-level aminoglycoside resistance among Gram-negative pathogens in Brazil.</title>
        <authorList>
            <person name="Ballaben A.S."/>
            <person name="Darini A.L.C."/>
            <person name="Doi Y."/>
        </authorList>
    </citation>
    <scope>NUCLEOTIDE SEQUENCE [LARGE SCALE GENOMIC DNA]</scope>
    <source>
        <strain evidence="5 10">B2-305</strain>
    </source>
</reference>
<dbReference type="EMBL" id="CVVU01000035">
    <property type="protein sequence ID" value="CRO14917.1"/>
    <property type="molecule type" value="Genomic_DNA"/>
</dbReference>
<accession>A0A1S1BVT5</accession>
<sequence length="130" mass="14508">MSTLAPLFLAKHPDGEERQVIRPNVWETSCADTETLSIFHIEGMADPDLLCRVLNLFAVQSFTPERVRADREDHKIRLLLTFPGLSQHRASVIAEKLRSLVTVLAVRLEFSPHAGKVRPSVSEPLLASVV</sequence>
<reference evidence="4" key="4">
    <citation type="submission" date="2017-05" db="EMBL/GenBank/DDBJ databases">
        <authorList>
            <person name="Song R."/>
            <person name="Chenine A.L."/>
            <person name="Ruprecht R.M."/>
        </authorList>
    </citation>
    <scope>NUCLEOTIDE SEQUENCE [LARGE SCALE GENOMIC DNA]</scope>
    <source>
        <strain evidence="4">S567_C10_BS</strain>
    </source>
</reference>
<protein>
    <submittedName>
        <fullName evidence="4">Uncharacterized protein</fullName>
    </submittedName>
</protein>
<dbReference type="EMBL" id="CP136986">
    <property type="protein sequence ID" value="WOS74897.1"/>
    <property type="molecule type" value="Genomic_DNA"/>
</dbReference>
<evidence type="ECO:0000313" key="6">
    <source>
        <dbReference type="EMBL" id="RPM05782.1"/>
    </source>
</evidence>
<dbReference type="OMA" id="LSWHRAQ"/>
<reference evidence="9" key="3">
    <citation type="submission" date="2017-05" db="EMBL/GenBank/DDBJ databases">
        <authorList>
            <person name="Giani T."/>
            <person name="Arena F."/>
            <person name="Pollini S."/>
            <person name="Di Pilato V."/>
            <person name="D'Andrea M.M."/>
            <person name="Henrici De Angelis L."/>
            <person name="Bassetti M."/>
            <person name="Rossolini G.M."/>
        </authorList>
    </citation>
    <scope>NUCLEOTIDE SEQUENCE [LARGE SCALE GENOMIC DNA]</scope>
    <source>
        <strain evidence="9">S567_C10_BS</strain>
    </source>
</reference>
<evidence type="ECO:0000313" key="8">
    <source>
        <dbReference type="Proteomes" id="UP000045039"/>
    </source>
</evidence>
<dbReference type="EMBL" id="WOAD01000035">
    <property type="protein sequence ID" value="MUI38794.1"/>
    <property type="molecule type" value="Genomic_DNA"/>
</dbReference>
<dbReference type="Proteomes" id="UP000644192">
    <property type="component" value="Unassembled WGS sequence"/>
</dbReference>
<dbReference type="Proteomes" id="UP000194857">
    <property type="component" value="Unassembled WGS sequence"/>
</dbReference>
<dbReference type="Proteomes" id="UP000284767">
    <property type="component" value="Unassembled WGS sequence"/>
</dbReference>
<dbReference type="Proteomes" id="UP000253594">
    <property type="component" value="Unassembled WGS sequence"/>
</dbReference>
<evidence type="ECO:0000313" key="2">
    <source>
        <dbReference type="EMBL" id="MUI38794.1"/>
    </source>
</evidence>
<name>A0A071L1H3_PSEAI</name>
<evidence type="ECO:0000313" key="9">
    <source>
        <dbReference type="Proteomes" id="UP000194857"/>
    </source>
</evidence>
<reference evidence="6 11" key="5">
    <citation type="submission" date="2017-08" db="EMBL/GenBank/DDBJ databases">
        <authorList>
            <person name="Feschi L."/>
            <person name="Jeukens J."/>
            <person name="Emond-Rheault J.-G."/>
            <person name="Kukavica-Ibrulj I."/>
            <person name="Boyle B."/>
            <person name="Levesque R.C."/>
        </authorList>
    </citation>
    <scope>NUCLEOTIDE SEQUENCE [LARGE SCALE GENOMIC DNA]</scope>
    <source>
        <strain evidence="6 11">PA-W36</strain>
    </source>
</reference>
<evidence type="ECO:0000313" key="10">
    <source>
        <dbReference type="Proteomes" id="UP000253594"/>
    </source>
</evidence>
<reference evidence="3" key="9">
    <citation type="submission" date="2020-01" db="EMBL/GenBank/DDBJ databases">
        <title>Bacteria Cultured from War Wounds Associated with the Conflict in Eastern Ukraine.</title>
        <authorList>
            <person name="Snesrud E."/>
            <person name="Galac M.R."/>
            <person name="Mc Gann P."/>
            <person name="Valentine K."/>
            <person name="Viacheslav K."/>
        </authorList>
    </citation>
    <scope>NUCLEOTIDE SEQUENCE</scope>
    <source>
        <strain evidence="3">VNMU148</strain>
    </source>
</reference>
<dbReference type="EMBL" id="WXZT01000017">
    <property type="protein sequence ID" value="MZZ15291.1"/>
    <property type="molecule type" value="Genomic_DNA"/>
</dbReference>
<dbReference type="Proteomes" id="UP000045039">
    <property type="component" value="Unassembled WGS sequence"/>
</dbReference>
<accession>A0A071L1H3</accession>
<dbReference type="SMR" id="A0A071L1H3"/>
<evidence type="ECO:0000313" key="11">
    <source>
        <dbReference type="Proteomes" id="UP000284767"/>
    </source>
</evidence>
<reference evidence="7" key="10">
    <citation type="submission" date="2023-06" db="EMBL/GenBank/DDBJ databases">
        <authorList>
            <consortium name="Clinical and Environmental Microbiology Branch: Whole genome sequencing antimicrobial resistance pathogens in the healthcare setting"/>
        </authorList>
    </citation>
    <scope>NUCLEOTIDE SEQUENCE</scope>
    <source>
        <strain evidence="7">2021CK-01020</strain>
    </source>
</reference>
<evidence type="ECO:0000313" key="4">
    <source>
        <dbReference type="EMBL" id="OTI55064.1"/>
    </source>
</evidence>
<gene>
    <name evidence="4" type="ORF">CAZ10_35040</name>
    <name evidence="5" type="ORF">DT376_22640</name>
    <name evidence="2" type="ORF">GNQ48_27705</name>
    <name evidence="3" type="ORF">GUL26_23835</name>
    <name evidence="6" type="ORF">IPC1295_28270</name>
    <name evidence="7" type="ORF">L4V69_20530</name>
    <name evidence="1" type="ORF">PAERUG_P19_London_7_VIM_2_05_10_00920</name>
</gene>
<evidence type="ECO:0000313" key="5">
    <source>
        <dbReference type="EMBL" id="RCI72642.1"/>
    </source>
</evidence>
<dbReference type="Proteomes" id="UP000433532">
    <property type="component" value="Unassembled WGS sequence"/>
</dbReference>
<dbReference type="AlphaFoldDB" id="A0A071L1H3"/>
<evidence type="ECO:0000313" key="7">
    <source>
        <dbReference type="EMBL" id="WOS74897.1"/>
    </source>
</evidence>
<reference evidence="8" key="1">
    <citation type="submission" date="2015-06" db="EMBL/GenBank/DDBJ databases">
        <authorList>
            <person name="Radhakrishnan Rajesh"/>
            <person name="Underwood Anthony"/>
            <person name="Al-Shahib Ali"/>
        </authorList>
    </citation>
    <scope>NUCLEOTIDE SEQUENCE [LARGE SCALE GENOMIC DNA]</scope>
    <source>
        <strain evidence="8">P19_London_7_VIM_2_05_10</strain>
    </source>
</reference>
<evidence type="ECO:0000313" key="1">
    <source>
        <dbReference type="EMBL" id="CRO14917.1"/>
    </source>
</evidence>
<dbReference type="EMBL" id="NFFZ01000033">
    <property type="protein sequence ID" value="OTI55064.1"/>
    <property type="molecule type" value="Genomic_DNA"/>
</dbReference>
<dbReference type="EMBL" id="QORE01000874">
    <property type="protein sequence ID" value="RCI72642.1"/>
    <property type="molecule type" value="Genomic_DNA"/>
</dbReference>
<evidence type="ECO:0000313" key="12">
    <source>
        <dbReference type="Proteomes" id="UP000433532"/>
    </source>
</evidence>
<reference evidence="2 12" key="8">
    <citation type="submission" date="2019-11" db="EMBL/GenBank/DDBJ databases">
        <title>Genomes of ocular Pseudomonas aeruginosa isolates.</title>
        <authorList>
            <person name="Khan M."/>
            <person name="Rice S.A."/>
            <person name="Willcox M.D.P."/>
            <person name="Stapleton F."/>
        </authorList>
    </citation>
    <scope>NUCLEOTIDE SEQUENCE [LARGE SCALE GENOMIC DNA]</scope>
    <source>
        <strain evidence="2 12">PA221</strain>
    </source>
</reference>
<dbReference type="EMBL" id="NSNE01000023">
    <property type="protein sequence ID" value="RPM05782.1"/>
    <property type="molecule type" value="Genomic_DNA"/>
</dbReference>
<reference evidence="1" key="2">
    <citation type="submission" date="2015-06" db="EMBL/GenBank/DDBJ databases">
        <authorList>
            <person name="Radhakrishnan R."/>
            <person name="Underwood A."/>
            <person name="Al-Shahib A."/>
        </authorList>
    </citation>
    <scope>NUCLEOTIDE SEQUENCE</scope>
    <source>
        <strain evidence="1">P19_London_7_VIM_2_05_10</strain>
    </source>
</reference>
<evidence type="ECO:0000313" key="3">
    <source>
        <dbReference type="EMBL" id="MZZ15291.1"/>
    </source>
</evidence>
<proteinExistence type="predicted"/>
<dbReference type="RefSeq" id="WP_003088646.1">
    <property type="nucleotide sequence ID" value="NZ_AP014622.1"/>
</dbReference>
<dbReference type="Proteomes" id="UP001297540">
    <property type="component" value="Chromosome"/>
</dbReference>
<reference evidence="7" key="11">
    <citation type="submission" date="2023-10" db="EMBL/GenBank/DDBJ databases">
        <title>Pathogen: clinical or host-associated sample.</title>
        <authorList>
            <person name="Hergert J."/>
            <person name="Casey R."/>
            <person name="Wagner J."/>
            <person name="Young E.L."/>
            <person name="Oakeson K.F."/>
        </authorList>
    </citation>
    <scope>NUCLEOTIDE SEQUENCE</scope>
    <source>
        <strain evidence="7">2021CK-01020</strain>
    </source>
</reference>
<dbReference type="KEGG" id="paeb:NCGM1900_4459"/>
<reference evidence="6 11" key="7">
    <citation type="submission" date="2019-01" db="EMBL/GenBank/DDBJ databases">
        <title>The Pseudomonas aeruginosa pan-genome provides new insights on its population structure, horizontal gene transfer and pathogenicity.</title>
        <authorList>
            <person name="Freschi L."/>
            <person name="Vincent A.T."/>
            <person name="Jeukens J."/>
            <person name="Emond-Rheault J.-G."/>
            <person name="Kukavica-Ibrulj I."/>
            <person name="Dupont M.-J."/>
            <person name="Charette S.J."/>
            <person name="Boyle B."/>
            <person name="Levesque R.C."/>
        </authorList>
    </citation>
    <scope>NUCLEOTIDE SEQUENCE [LARGE SCALE GENOMIC DNA]</scope>
    <source>
        <strain evidence="6 11">PA-W36</strain>
    </source>
</reference>